<keyword evidence="2" id="KW-1185">Reference proteome</keyword>
<dbReference type="Proteomes" id="UP001060085">
    <property type="component" value="Linkage Group LG03"/>
</dbReference>
<protein>
    <submittedName>
        <fullName evidence="1">Uncharacterized protein</fullName>
    </submittedName>
</protein>
<evidence type="ECO:0000313" key="2">
    <source>
        <dbReference type="Proteomes" id="UP001060085"/>
    </source>
</evidence>
<comment type="caution">
    <text evidence="1">The sequence shown here is derived from an EMBL/GenBank/DDBJ whole genome shotgun (WGS) entry which is preliminary data.</text>
</comment>
<name>A0ACC0BNS7_CATRO</name>
<accession>A0ACC0BNS7</accession>
<evidence type="ECO:0000313" key="1">
    <source>
        <dbReference type="EMBL" id="KAI5674244.1"/>
    </source>
</evidence>
<sequence>MEIPAISESEILEFIKCESCGFTEECTSNYISRIRDRYCGLWICGLCIEVVKDEILKSSERIISTEEALKRHIKVCKSFQSTNLPSSSSSSSSSSSNHQNHPIFAMGKLLRKSLDSPRGLRSTHPSFVLMKTVT</sequence>
<gene>
    <name evidence="1" type="ORF">M9H77_14608</name>
</gene>
<reference evidence="2" key="1">
    <citation type="journal article" date="2023" name="Nat. Plants">
        <title>Single-cell RNA sequencing provides a high-resolution roadmap for understanding the multicellular compartmentation of specialized metabolism.</title>
        <authorList>
            <person name="Sun S."/>
            <person name="Shen X."/>
            <person name="Li Y."/>
            <person name="Li Y."/>
            <person name="Wang S."/>
            <person name="Li R."/>
            <person name="Zhang H."/>
            <person name="Shen G."/>
            <person name="Guo B."/>
            <person name="Wei J."/>
            <person name="Xu J."/>
            <person name="St-Pierre B."/>
            <person name="Chen S."/>
            <person name="Sun C."/>
        </authorList>
    </citation>
    <scope>NUCLEOTIDE SEQUENCE [LARGE SCALE GENOMIC DNA]</scope>
</reference>
<organism evidence="1 2">
    <name type="scientific">Catharanthus roseus</name>
    <name type="common">Madagascar periwinkle</name>
    <name type="synonym">Vinca rosea</name>
    <dbReference type="NCBI Taxonomy" id="4058"/>
    <lineage>
        <taxon>Eukaryota</taxon>
        <taxon>Viridiplantae</taxon>
        <taxon>Streptophyta</taxon>
        <taxon>Embryophyta</taxon>
        <taxon>Tracheophyta</taxon>
        <taxon>Spermatophyta</taxon>
        <taxon>Magnoliopsida</taxon>
        <taxon>eudicotyledons</taxon>
        <taxon>Gunneridae</taxon>
        <taxon>Pentapetalae</taxon>
        <taxon>asterids</taxon>
        <taxon>lamiids</taxon>
        <taxon>Gentianales</taxon>
        <taxon>Apocynaceae</taxon>
        <taxon>Rauvolfioideae</taxon>
        <taxon>Vinceae</taxon>
        <taxon>Catharanthinae</taxon>
        <taxon>Catharanthus</taxon>
    </lineage>
</organism>
<proteinExistence type="predicted"/>
<dbReference type="EMBL" id="CM044703">
    <property type="protein sequence ID" value="KAI5674244.1"/>
    <property type="molecule type" value="Genomic_DNA"/>
</dbReference>